<name>A0AC60QTH2_IXOPE</name>
<evidence type="ECO:0000313" key="1">
    <source>
        <dbReference type="EMBL" id="KAG0438772.1"/>
    </source>
</evidence>
<organism evidence="1 2">
    <name type="scientific">Ixodes persulcatus</name>
    <name type="common">Taiga tick</name>
    <dbReference type="NCBI Taxonomy" id="34615"/>
    <lineage>
        <taxon>Eukaryota</taxon>
        <taxon>Metazoa</taxon>
        <taxon>Ecdysozoa</taxon>
        <taxon>Arthropoda</taxon>
        <taxon>Chelicerata</taxon>
        <taxon>Arachnida</taxon>
        <taxon>Acari</taxon>
        <taxon>Parasitiformes</taxon>
        <taxon>Ixodida</taxon>
        <taxon>Ixodoidea</taxon>
        <taxon>Ixodidae</taxon>
        <taxon>Ixodinae</taxon>
        <taxon>Ixodes</taxon>
    </lineage>
</organism>
<sequence>MDASQEEEEGAVAAGGEGSDDQGGQEAEEAGAAGAKKVKNVVRRPQPKLNVDRLTSAKGLPVLIEMTKTTKFKGKGHELEDLDTVLGVLDHWAHRTFPRFHSEFFYQRLESLGKKRQAQVYLRRLRLGLEDGVPLVETAQDADDDAPEEVREDPFSSLLDGPRDSAADDGETERPPSPQLPETPQEPSPEVPQEVLQAIEEKRQLALEKRRQRLSQLQGSSTSQANPSQTSGSQNSPNQNDLGQTDPVVLSRADTSQPGFGQAAESQAGFERASSDCADATQADQSLAYLGTVGPDEGSPCHAGSSRFGSVQADPDRAIGGSPDGACASQSDPSLSC</sequence>
<proteinExistence type="predicted"/>
<comment type="caution">
    <text evidence="1">The sequence shown here is derived from an EMBL/GenBank/DDBJ whole genome shotgun (WGS) entry which is preliminary data.</text>
</comment>
<protein>
    <submittedName>
        <fullName evidence="1">Uncharacterized protein</fullName>
    </submittedName>
</protein>
<dbReference type="EMBL" id="JABSTQ010005680">
    <property type="protein sequence ID" value="KAG0438772.1"/>
    <property type="molecule type" value="Genomic_DNA"/>
</dbReference>
<dbReference type="Proteomes" id="UP000805193">
    <property type="component" value="Unassembled WGS sequence"/>
</dbReference>
<keyword evidence="2" id="KW-1185">Reference proteome</keyword>
<reference evidence="1 2" key="1">
    <citation type="journal article" date="2020" name="Cell">
        <title>Large-Scale Comparative Analyses of Tick Genomes Elucidate Their Genetic Diversity and Vector Capacities.</title>
        <authorList>
            <consortium name="Tick Genome and Microbiome Consortium (TIGMIC)"/>
            <person name="Jia N."/>
            <person name="Wang J."/>
            <person name="Shi W."/>
            <person name="Du L."/>
            <person name="Sun Y."/>
            <person name="Zhan W."/>
            <person name="Jiang J.F."/>
            <person name="Wang Q."/>
            <person name="Zhang B."/>
            <person name="Ji P."/>
            <person name="Bell-Sakyi L."/>
            <person name="Cui X.M."/>
            <person name="Yuan T.T."/>
            <person name="Jiang B.G."/>
            <person name="Yang W.F."/>
            <person name="Lam T.T."/>
            <person name="Chang Q.C."/>
            <person name="Ding S.J."/>
            <person name="Wang X.J."/>
            <person name="Zhu J.G."/>
            <person name="Ruan X.D."/>
            <person name="Zhao L."/>
            <person name="Wei J.T."/>
            <person name="Ye R.Z."/>
            <person name="Que T.C."/>
            <person name="Du C.H."/>
            <person name="Zhou Y.H."/>
            <person name="Cheng J.X."/>
            <person name="Dai P.F."/>
            <person name="Guo W.B."/>
            <person name="Han X.H."/>
            <person name="Huang E.J."/>
            <person name="Li L.F."/>
            <person name="Wei W."/>
            <person name="Gao Y.C."/>
            <person name="Liu J.Z."/>
            <person name="Shao H.Z."/>
            <person name="Wang X."/>
            <person name="Wang C.C."/>
            <person name="Yang T.C."/>
            <person name="Huo Q.B."/>
            <person name="Li W."/>
            <person name="Chen H.Y."/>
            <person name="Chen S.E."/>
            <person name="Zhou L.G."/>
            <person name="Ni X.B."/>
            <person name="Tian J.H."/>
            <person name="Sheng Y."/>
            <person name="Liu T."/>
            <person name="Pan Y.S."/>
            <person name="Xia L.Y."/>
            <person name="Li J."/>
            <person name="Zhao F."/>
            <person name="Cao W.C."/>
        </authorList>
    </citation>
    <scope>NUCLEOTIDE SEQUENCE [LARGE SCALE GENOMIC DNA]</scope>
    <source>
        <strain evidence="1">Iper-2018</strain>
    </source>
</reference>
<accession>A0AC60QTH2</accession>
<evidence type="ECO:0000313" key="2">
    <source>
        <dbReference type="Proteomes" id="UP000805193"/>
    </source>
</evidence>
<gene>
    <name evidence="1" type="ORF">HPB47_016881</name>
</gene>